<evidence type="ECO:0000313" key="3">
    <source>
        <dbReference type="Proteomes" id="UP000016943"/>
    </source>
</evidence>
<dbReference type="Proteomes" id="UP000016943">
    <property type="component" value="Chromosome"/>
</dbReference>
<evidence type="ECO:0000259" key="1">
    <source>
        <dbReference type="Pfam" id="PF19348"/>
    </source>
</evidence>
<gene>
    <name evidence="2" type="ORF">CARG_09330</name>
</gene>
<dbReference type="HOGENOM" id="CLU_075039_0_0_11"/>
<dbReference type="EMBL" id="CP006365">
    <property type="protein sequence ID" value="AGU15962.1"/>
    <property type="molecule type" value="Genomic_DNA"/>
</dbReference>
<dbReference type="InterPro" id="IPR045970">
    <property type="entry name" value="DUF5926"/>
</dbReference>
<accession>U3H000</accession>
<dbReference type="GeneID" id="78250593"/>
<keyword evidence="3" id="KW-1185">Reference proteome</keyword>
<dbReference type="eggNOG" id="COG5577">
    <property type="taxonomic scope" value="Bacteria"/>
</dbReference>
<name>U3H000_9CORY</name>
<reference evidence="2 3" key="1">
    <citation type="journal article" date="2013" name="Genome Announc.">
        <title>Whole-Genome Sequence of the Clinical Strain Corynebacterium argentoratense DSM 44202, Isolated from a Human Throat Specimen.</title>
        <authorList>
            <person name="Bomholt C."/>
            <person name="Glaub A."/>
            <person name="Gravermann K."/>
            <person name="Albersmeier A."/>
            <person name="Brinkrolf K."/>
            <person name="Ruckert C."/>
            <person name="Tauch A."/>
        </authorList>
    </citation>
    <scope>NUCLEOTIDE SEQUENCE [LARGE SCALE GENOMIC DNA]</scope>
    <source>
        <strain evidence="2">DSM 44202</strain>
    </source>
</reference>
<proteinExistence type="predicted"/>
<dbReference type="PATRIC" id="fig|1348662.3.peg.1846"/>
<dbReference type="Pfam" id="PF19348">
    <property type="entry name" value="DUF5926"/>
    <property type="match status" value="1"/>
</dbReference>
<dbReference type="KEGG" id="caz:CARG_09330"/>
<dbReference type="OrthoDB" id="5512013at2"/>
<dbReference type="AlphaFoldDB" id="U3H000"/>
<feature type="domain" description="DUF5926" evidence="1">
    <location>
        <begin position="38"/>
        <end position="288"/>
    </location>
</feature>
<evidence type="ECO:0000313" key="2">
    <source>
        <dbReference type="EMBL" id="AGU15962.1"/>
    </source>
</evidence>
<dbReference type="STRING" id="1348662.CARG_09330"/>
<sequence length="288" mass="31564">MAKKKKKLENLPEGMTRREAKLAARAAARAELDREPRPFGGLAVEAELIALQEFVPSACARTKLVDGTEFTLGTVLPGAVAAYVTEDGERFVALQTTSHSQNRGRDLAFVLNWLKDAAPGSTLESARNDGSQPELKEIFNPESIEVVNQETFEWWPGNLDANTLARFNDSIVPSFPVTPSAWWVDAGDKAHIRWVRTDEEQPLLDALARVSAAGNLNLGENTKFAGVFRTHGVLVPVFDLDPAAGHDYADQLAEVDAHITKALAVDAPLTSEERRALENIKSRQVTIR</sequence>
<dbReference type="RefSeq" id="WP_021012358.1">
    <property type="nucleotide sequence ID" value="NC_022198.1"/>
</dbReference>
<protein>
    <recommendedName>
        <fullName evidence="1">DUF5926 domain-containing protein</fullName>
    </recommendedName>
</protein>
<organism evidence="2 3">
    <name type="scientific">Corynebacterium argentoratense DSM 44202</name>
    <dbReference type="NCBI Taxonomy" id="1348662"/>
    <lineage>
        <taxon>Bacteria</taxon>
        <taxon>Bacillati</taxon>
        <taxon>Actinomycetota</taxon>
        <taxon>Actinomycetes</taxon>
        <taxon>Mycobacteriales</taxon>
        <taxon>Corynebacteriaceae</taxon>
        <taxon>Corynebacterium</taxon>
    </lineage>
</organism>